<evidence type="ECO:0000256" key="2">
    <source>
        <dbReference type="SAM" id="MobiDB-lite"/>
    </source>
</evidence>
<proteinExistence type="predicted"/>
<dbReference type="OrthoDB" id="26525at2759"/>
<dbReference type="FunFam" id="3.40.50.300:FF:000808">
    <property type="entry name" value="Small GTP-binding protein, putative"/>
    <property type="match status" value="1"/>
</dbReference>
<sequence length="367" mass="40999">MAMSQLYPRMDMDSRYGERSMDAKVVVMGNTGVGKTSLLQRYTQGKFDPKNTTSTTGAFFVTKKVYVDGLKVRLQLWDTAGQERFRSMAPMYYRGANAALLLYDITNASTFDDIRGWLQELKKNCPPELIIYIVGSKADLDRDRQVTSDLARLSLHTWFPPPRPPTPPPAPQPSISSYIRPRFTSFTSIRSVPTPPTNKSSPERPSQLDLPTSGGVPLKRSNTGPGLSRPKVPVMARSASSARVRSLSPQQHRYSGGWNEIVETSSNSINEDDEDALDEDEQEWGLHKGMELFEVSSKDDFGINTLFESLITAIIMKKDIIERENELKKRDSVFLSSVSTPIWATQADEEDTPIKARSTAGWTCCSS</sequence>
<dbReference type="SMART" id="SM00176">
    <property type="entry name" value="RAN"/>
    <property type="match status" value="1"/>
</dbReference>
<dbReference type="Gene3D" id="3.40.50.300">
    <property type="entry name" value="P-loop containing nucleotide triphosphate hydrolases"/>
    <property type="match status" value="1"/>
</dbReference>
<reference evidence="3 4" key="1">
    <citation type="submission" date="2014-04" db="EMBL/GenBank/DDBJ databases">
        <authorList>
            <consortium name="DOE Joint Genome Institute"/>
            <person name="Kuo A."/>
            <person name="Tarkka M."/>
            <person name="Buscot F."/>
            <person name="Kohler A."/>
            <person name="Nagy L.G."/>
            <person name="Floudas D."/>
            <person name="Copeland A."/>
            <person name="Barry K.W."/>
            <person name="Cichocki N."/>
            <person name="Veneault-Fourrey C."/>
            <person name="LaButti K."/>
            <person name="Lindquist E.A."/>
            <person name="Lipzen A."/>
            <person name="Lundell T."/>
            <person name="Morin E."/>
            <person name="Murat C."/>
            <person name="Sun H."/>
            <person name="Tunlid A."/>
            <person name="Henrissat B."/>
            <person name="Grigoriev I.V."/>
            <person name="Hibbett D.S."/>
            <person name="Martin F."/>
            <person name="Nordberg H.P."/>
            <person name="Cantor M.N."/>
            <person name="Hua S.X."/>
        </authorList>
    </citation>
    <scope>NUCLEOTIDE SEQUENCE [LARGE SCALE GENOMIC DNA]</scope>
    <source>
        <strain evidence="3 4">F 1598</strain>
    </source>
</reference>
<dbReference type="STRING" id="765440.A0A0C3FHN9"/>
<feature type="compositionally biased region" description="Polar residues" evidence="2">
    <location>
        <begin position="184"/>
        <end position="204"/>
    </location>
</feature>
<organism evidence="3 4">
    <name type="scientific">Piloderma croceum (strain F 1598)</name>
    <dbReference type="NCBI Taxonomy" id="765440"/>
    <lineage>
        <taxon>Eukaryota</taxon>
        <taxon>Fungi</taxon>
        <taxon>Dikarya</taxon>
        <taxon>Basidiomycota</taxon>
        <taxon>Agaricomycotina</taxon>
        <taxon>Agaricomycetes</taxon>
        <taxon>Agaricomycetidae</taxon>
        <taxon>Atheliales</taxon>
        <taxon>Atheliaceae</taxon>
        <taxon>Piloderma</taxon>
    </lineage>
</organism>
<dbReference type="CDD" id="cd00154">
    <property type="entry name" value="Rab"/>
    <property type="match status" value="1"/>
</dbReference>
<dbReference type="Pfam" id="PF00071">
    <property type="entry name" value="Ras"/>
    <property type="match status" value="1"/>
</dbReference>
<keyword evidence="4" id="KW-1185">Reference proteome</keyword>
<evidence type="ECO:0008006" key="5">
    <source>
        <dbReference type="Google" id="ProtNLM"/>
    </source>
</evidence>
<gene>
    <name evidence="3" type="ORF">PILCRDRAFT_418707</name>
</gene>
<dbReference type="InParanoid" id="A0A0C3FHN9"/>
<dbReference type="PROSITE" id="PS51419">
    <property type="entry name" value="RAB"/>
    <property type="match status" value="1"/>
</dbReference>
<dbReference type="HOGENOM" id="CLU_045021_0_0_1"/>
<dbReference type="Proteomes" id="UP000054166">
    <property type="component" value="Unassembled WGS sequence"/>
</dbReference>
<evidence type="ECO:0000313" key="4">
    <source>
        <dbReference type="Proteomes" id="UP000054166"/>
    </source>
</evidence>
<dbReference type="SMART" id="SM00173">
    <property type="entry name" value="RAS"/>
    <property type="match status" value="1"/>
</dbReference>
<keyword evidence="1" id="KW-0547">Nucleotide-binding</keyword>
<dbReference type="PROSITE" id="PS51421">
    <property type="entry name" value="RAS"/>
    <property type="match status" value="1"/>
</dbReference>
<evidence type="ECO:0000313" key="3">
    <source>
        <dbReference type="EMBL" id="KIM83925.1"/>
    </source>
</evidence>
<feature type="compositionally biased region" description="Low complexity" evidence="2">
    <location>
        <begin position="236"/>
        <end position="248"/>
    </location>
</feature>
<dbReference type="GO" id="GO:0003924">
    <property type="term" value="F:GTPase activity"/>
    <property type="evidence" value="ECO:0007669"/>
    <property type="project" value="InterPro"/>
</dbReference>
<dbReference type="InterPro" id="IPR001806">
    <property type="entry name" value="Small_GTPase"/>
</dbReference>
<dbReference type="InterPro" id="IPR005225">
    <property type="entry name" value="Small_GTP-bd"/>
</dbReference>
<dbReference type="InterPro" id="IPR027417">
    <property type="entry name" value="P-loop_NTPase"/>
</dbReference>
<dbReference type="AlphaFoldDB" id="A0A0C3FHN9"/>
<reference evidence="4" key="2">
    <citation type="submission" date="2015-01" db="EMBL/GenBank/DDBJ databases">
        <title>Evolutionary Origins and Diversification of the Mycorrhizal Mutualists.</title>
        <authorList>
            <consortium name="DOE Joint Genome Institute"/>
            <consortium name="Mycorrhizal Genomics Consortium"/>
            <person name="Kohler A."/>
            <person name="Kuo A."/>
            <person name="Nagy L.G."/>
            <person name="Floudas D."/>
            <person name="Copeland A."/>
            <person name="Barry K.W."/>
            <person name="Cichocki N."/>
            <person name="Veneault-Fourrey C."/>
            <person name="LaButti K."/>
            <person name="Lindquist E.A."/>
            <person name="Lipzen A."/>
            <person name="Lundell T."/>
            <person name="Morin E."/>
            <person name="Murat C."/>
            <person name="Riley R."/>
            <person name="Ohm R."/>
            <person name="Sun H."/>
            <person name="Tunlid A."/>
            <person name="Henrissat B."/>
            <person name="Grigoriev I.V."/>
            <person name="Hibbett D.S."/>
            <person name="Martin F."/>
        </authorList>
    </citation>
    <scope>NUCLEOTIDE SEQUENCE [LARGE SCALE GENOMIC DNA]</scope>
    <source>
        <strain evidence="4">F 1598</strain>
    </source>
</reference>
<accession>A0A0C3FHN9</accession>
<dbReference type="SMART" id="SM00175">
    <property type="entry name" value="RAB"/>
    <property type="match status" value="1"/>
</dbReference>
<feature type="region of interest" description="Disordered" evidence="2">
    <location>
        <begin position="156"/>
        <end position="254"/>
    </location>
</feature>
<protein>
    <recommendedName>
        <fullName evidence="5">Ras-domain-containing protein</fullName>
    </recommendedName>
</protein>
<dbReference type="GO" id="GO:0005525">
    <property type="term" value="F:GTP binding"/>
    <property type="evidence" value="ECO:0007669"/>
    <property type="project" value="InterPro"/>
</dbReference>
<dbReference type="EMBL" id="KN832989">
    <property type="protein sequence ID" value="KIM83925.1"/>
    <property type="molecule type" value="Genomic_DNA"/>
</dbReference>
<evidence type="ECO:0000256" key="1">
    <source>
        <dbReference type="ARBA" id="ARBA00022741"/>
    </source>
</evidence>
<dbReference type="PRINTS" id="PR00449">
    <property type="entry name" value="RASTRNSFRMNG"/>
</dbReference>
<name>A0A0C3FHN9_PILCF</name>
<dbReference type="SMART" id="SM00174">
    <property type="entry name" value="RHO"/>
    <property type="match status" value="1"/>
</dbReference>
<feature type="compositionally biased region" description="Pro residues" evidence="2">
    <location>
        <begin position="159"/>
        <end position="172"/>
    </location>
</feature>
<dbReference type="NCBIfam" id="TIGR00231">
    <property type="entry name" value="small_GTP"/>
    <property type="match status" value="1"/>
</dbReference>
<dbReference type="PANTHER" id="PTHR47978">
    <property type="match status" value="1"/>
</dbReference>
<dbReference type="SUPFAM" id="SSF52540">
    <property type="entry name" value="P-loop containing nucleoside triphosphate hydrolases"/>
    <property type="match status" value="1"/>
</dbReference>